<dbReference type="RefSeq" id="WP_248359579.1">
    <property type="nucleotide sequence ID" value="NZ_AP025591.1"/>
</dbReference>
<keyword evidence="2" id="KW-1185">Reference proteome</keyword>
<proteinExistence type="predicted"/>
<dbReference type="Proteomes" id="UP001162891">
    <property type="component" value="Chromosome"/>
</dbReference>
<name>A0ABM7WRT3_9BACT</name>
<evidence type="ECO:0008006" key="3">
    <source>
        <dbReference type="Google" id="ProtNLM"/>
    </source>
</evidence>
<dbReference type="EMBL" id="AP025591">
    <property type="protein sequence ID" value="BDG02188.1"/>
    <property type="molecule type" value="Genomic_DNA"/>
</dbReference>
<organism evidence="1 2">
    <name type="scientific">Anaeromyxobacter oryzae</name>
    <dbReference type="NCBI Taxonomy" id="2918170"/>
    <lineage>
        <taxon>Bacteria</taxon>
        <taxon>Pseudomonadati</taxon>
        <taxon>Myxococcota</taxon>
        <taxon>Myxococcia</taxon>
        <taxon>Myxococcales</taxon>
        <taxon>Cystobacterineae</taxon>
        <taxon>Anaeromyxobacteraceae</taxon>
        <taxon>Anaeromyxobacter</taxon>
    </lineage>
</organism>
<dbReference type="SUPFAM" id="SSF56784">
    <property type="entry name" value="HAD-like"/>
    <property type="match status" value="1"/>
</dbReference>
<dbReference type="InterPro" id="IPR036412">
    <property type="entry name" value="HAD-like_sf"/>
</dbReference>
<dbReference type="Gene3D" id="3.40.50.1000">
    <property type="entry name" value="HAD superfamily/HAD-like"/>
    <property type="match status" value="1"/>
</dbReference>
<gene>
    <name evidence="1" type="ORF">AMOR_11840</name>
</gene>
<evidence type="ECO:0000313" key="1">
    <source>
        <dbReference type="EMBL" id="BDG02188.1"/>
    </source>
</evidence>
<accession>A0ABM7WRT3</accession>
<protein>
    <recommendedName>
        <fullName evidence="3">Haloacid dehalogenase-like hydrolase</fullName>
    </recommendedName>
</protein>
<reference evidence="2" key="1">
    <citation type="journal article" date="2022" name="Int. J. Syst. Evol. Microbiol.">
        <title>Anaeromyxobacter oryzae sp. nov., Anaeromyxobacter diazotrophicus sp. nov. and Anaeromyxobacter paludicola sp. nov., isolated from paddy soils.</title>
        <authorList>
            <person name="Itoh H."/>
            <person name="Xu Z."/>
            <person name="Mise K."/>
            <person name="Masuda Y."/>
            <person name="Ushijima N."/>
            <person name="Hayakawa C."/>
            <person name="Shiratori Y."/>
            <person name="Senoo K."/>
        </authorList>
    </citation>
    <scope>NUCLEOTIDE SEQUENCE [LARGE SCALE GENOMIC DNA]</scope>
    <source>
        <strain evidence="2">Red232</strain>
    </source>
</reference>
<sequence length="256" mass="27524">MEGRARWEEQAAILVDVLARAAAAAPRGVVVFDLDSTLLDNRPRQARILQDYGRAAGVPALLAARPEHWEGWSLDRALANAGLSPAEVAAHRGPARLFWLARFFTSAYCRLDVPLPGAPEYARAVAARGAPIAYVTGRPAPMEPGTTEVLRRFGFPPPDGARVHLLMKPDDAMTDDAWKALAREAVDALGPVVAAFDNEPAHVNAYARAWPGARCVHLDTDHSAREVAVLEAVPSIRDFRLEPADVRAGGARAPGP</sequence>
<dbReference type="InterPro" id="IPR023214">
    <property type="entry name" value="HAD_sf"/>
</dbReference>
<evidence type="ECO:0000313" key="2">
    <source>
        <dbReference type="Proteomes" id="UP001162891"/>
    </source>
</evidence>